<evidence type="ECO:0000313" key="1">
    <source>
        <dbReference type="EMBL" id="ALI10085.1"/>
    </source>
</evidence>
<dbReference type="OrthoDB" id="5525461at2"/>
<dbReference type="RefSeq" id="WP_060742200.1">
    <property type="nucleotide sequence ID" value="NZ_CP012831.1"/>
</dbReference>
<accession>A0A0N9WCN8</accession>
<evidence type="ECO:0000313" key="2">
    <source>
        <dbReference type="Proteomes" id="UP000059425"/>
    </source>
</evidence>
<name>A0A0N9WCN8_PSEFL</name>
<gene>
    <name evidence="1" type="ORF">AO356_25780</name>
</gene>
<reference evidence="2" key="1">
    <citation type="submission" date="2015-09" db="EMBL/GenBank/DDBJ databases">
        <title>Whole genome sequence of Pseudomonas fluorescens FW300-N2C3.</title>
        <authorList>
            <person name="Ray J."/>
            <person name="Melnyk R."/>
            <person name="Deutschbauer A."/>
        </authorList>
    </citation>
    <scope>NUCLEOTIDE SEQUENCE [LARGE SCALE GENOMIC DNA]</scope>
    <source>
        <strain evidence="2">FW300-N2C3</strain>
    </source>
</reference>
<organism evidence="1 2">
    <name type="scientific">Pseudomonas fluorescens</name>
    <dbReference type="NCBI Taxonomy" id="294"/>
    <lineage>
        <taxon>Bacteria</taxon>
        <taxon>Pseudomonadati</taxon>
        <taxon>Pseudomonadota</taxon>
        <taxon>Gammaproteobacteria</taxon>
        <taxon>Pseudomonadales</taxon>
        <taxon>Pseudomonadaceae</taxon>
        <taxon>Pseudomonas</taxon>
    </lineage>
</organism>
<dbReference type="AlphaFoldDB" id="A0A0N9WCN8"/>
<dbReference type="EMBL" id="CP012831">
    <property type="protein sequence ID" value="ALI10085.1"/>
    <property type="molecule type" value="Genomic_DNA"/>
</dbReference>
<proteinExistence type="predicted"/>
<protein>
    <submittedName>
        <fullName evidence="1">Uncharacterized protein</fullName>
    </submittedName>
</protein>
<reference evidence="1 2" key="2">
    <citation type="journal article" date="2018" name="Nature">
        <title>Mutant phenotypes for thousands of bacterial genes of unknown function.</title>
        <authorList>
            <person name="Price M.N."/>
            <person name="Wetmore K.M."/>
            <person name="Waters R.J."/>
            <person name="Callaghan M."/>
            <person name="Ray J."/>
            <person name="Liu H."/>
            <person name="Kuehl J.V."/>
            <person name="Melnyk R.A."/>
            <person name="Lamson J.S."/>
            <person name="Suh Y."/>
            <person name="Carlson H.K."/>
            <person name="Esquivel Z."/>
            <person name="Sadeeshkumar H."/>
            <person name="Chakraborty R."/>
            <person name="Zane G.M."/>
            <person name="Rubin B.E."/>
            <person name="Wall J.D."/>
            <person name="Visel A."/>
            <person name="Bristow J."/>
            <person name="Blow M.J."/>
            <person name="Arkin A.P."/>
            <person name="Deutschbauer A.M."/>
        </authorList>
    </citation>
    <scope>NUCLEOTIDE SEQUENCE [LARGE SCALE GENOMIC DNA]</scope>
    <source>
        <strain evidence="1 2">FW300-N2C3</strain>
    </source>
</reference>
<dbReference type="Proteomes" id="UP000059425">
    <property type="component" value="Chromosome"/>
</dbReference>
<sequence length="495" mass="54191">MPFKVADNSISAWSLMGQTYVMLKPHEALIKRFLGSDLEVCFPTTEAAVQALSQPTQAFPLKWRVGPPPLVEANQSINQCLDALALYLRDQDKRKYQDMLDEANATGGSLFTDARKNTPAQFVGQKCTYYYQGAYMSGDQFAVGAALRHDLSSRLILLYAAADEAAAKRLVKFYGTSCGVKAARLLPVLVTDAKAACETCRLVVDARINKSALPPFTDAVLGFLAGVANGAKLCPVGGATTDVAASVLSGDGKGSIAKWDNVDPNTNRYWAYRLDKFLALKGVVKGQSYVIVWTRFSGKDGGAHPELDDSWTGLGQVCHRLLKKGCNVIVVGRPRTNRDLNEKLTTHLGQLDQADGPVSRAKLQVWGEYWKLDNGNPNQKIIGPNRAAEYAIFLRMKSAEWNCKLVHLGMRSGAMDAAALLGMRTRFIENAGNEQIARTTKWTGATNTNLLYQRIPVAELPTWRARGREENLVVKRGYLPTDLEMIVASVEGALT</sequence>